<dbReference type="GeneID" id="70288362"/>
<comment type="caution">
    <text evidence="1">The sequence shown here is derived from an EMBL/GenBank/DDBJ whole genome shotgun (WGS) entry which is preliminary data.</text>
</comment>
<keyword evidence="2" id="KW-1185">Reference proteome</keyword>
<dbReference type="RefSeq" id="XP_046118051.1">
    <property type="nucleotide sequence ID" value="XM_046257459.1"/>
</dbReference>
<gene>
    <name evidence="1" type="ORF">F5Z01DRAFT_117931</name>
</gene>
<organism evidence="1 2">
    <name type="scientific">Emericellopsis atlantica</name>
    <dbReference type="NCBI Taxonomy" id="2614577"/>
    <lineage>
        <taxon>Eukaryota</taxon>
        <taxon>Fungi</taxon>
        <taxon>Dikarya</taxon>
        <taxon>Ascomycota</taxon>
        <taxon>Pezizomycotina</taxon>
        <taxon>Sordariomycetes</taxon>
        <taxon>Hypocreomycetidae</taxon>
        <taxon>Hypocreales</taxon>
        <taxon>Bionectriaceae</taxon>
        <taxon>Emericellopsis</taxon>
    </lineage>
</organism>
<name>A0A9P8CPF2_9HYPO</name>
<reference evidence="1" key="1">
    <citation type="journal article" date="2021" name="IMA Fungus">
        <title>Genomic characterization of three marine fungi, including Emericellopsis atlantica sp. nov. with signatures of a generalist lifestyle and marine biomass degradation.</title>
        <authorList>
            <person name="Hagestad O.C."/>
            <person name="Hou L."/>
            <person name="Andersen J.H."/>
            <person name="Hansen E.H."/>
            <person name="Altermark B."/>
            <person name="Li C."/>
            <person name="Kuhnert E."/>
            <person name="Cox R.J."/>
            <person name="Crous P.W."/>
            <person name="Spatafora J.W."/>
            <person name="Lail K."/>
            <person name="Amirebrahimi M."/>
            <person name="Lipzen A."/>
            <person name="Pangilinan J."/>
            <person name="Andreopoulos W."/>
            <person name="Hayes R.D."/>
            <person name="Ng V."/>
            <person name="Grigoriev I.V."/>
            <person name="Jackson S.A."/>
            <person name="Sutton T.D.S."/>
            <person name="Dobson A.D.W."/>
            <person name="Rama T."/>
        </authorList>
    </citation>
    <scope>NUCLEOTIDE SEQUENCE</scope>
    <source>
        <strain evidence="1">TS7</strain>
    </source>
</reference>
<dbReference type="Proteomes" id="UP000887229">
    <property type="component" value="Unassembled WGS sequence"/>
</dbReference>
<protein>
    <submittedName>
        <fullName evidence="1">Uncharacterized protein</fullName>
    </submittedName>
</protein>
<sequence>MRLQRLAPSILLLRNPTCGLLGRTKDWESCRGVDTPRQDGRYAQCMQFASTVFGPLHDACRPTDWYVDAAAVQDPSCEATGLGGRLRCARLVAHRRFVGKLMQDASQRGSC</sequence>
<accession>A0A9P8CPF2</accession>
<evidence type="ECO:0000313" key="1">
    <source>
        <dbReference type="EMBL" id="KAG9254127.1"/>
    </source>
</evidence>
<dbReference type="EMBL" id="MU251255">
    <property type="protein sequence ID" value="KAG9254127.1"/>
    <property type="molecule type" value="Genomic_DNA"/>
</dbReference>
<proteinExistence type="predicted"/>
<evidence type="ECO:0000313" key="2">
    <source>
        <dbReference type="Proteomes" id="UP000887229"/>
    </source>
</evidence>
<dbReference type="AlphaFoldDB" id="A0A9P8CPF2"/>